<feature type="non-terminal residue" evidence="1">
    <location>
        <position position="718"/>
    </location>
</feature>
<accession>A0A2P4XJC0</accession>
<dbReference type="InterPro" id="IPR052055">
    <property type="entry name" value="Hepadnavirus_pol/RT"/>
</dbReference>
<dbReference type="CDD" id="cd09275">
    <property type="entry name" value="RNase_HI_RT_DIRS1"/>
    <property type="match status" value="1"/>
</dbReference>
<dbReference type="OrthoDB" id="122897at2759"/>
<proteinExistence type="predicted"/>
<gene>
    <name evidence="1" type="ORF">PHPALM_18590</name>
</gene>
<dbReference type="EMBL" id="NCKW01010003">
    <property type="protein sequence ID" value="POM65663.1"/>
    <property type="molecule type" value="Genomic_DNA"/>
</dbReference>
<dbReference type="PANTHER" id="PTHR33050">
    <property type="entry name" value="REVERSE TRANSCRIPTASE DOMAIN-CONTAINING PROTEIN"/>
    <property type="match status" value="1"/>
</dbReference>
<keyword evidence="2" id="KW-1185">Reference proteome</keyword>
<dbReference type="Proteomes" id="UP000237271">
    <property type="component" value="Unassembled WGS sequence"/>
</dbReference>
<evidence type="ECO:0000313" key="2">
    <source>
        <dbReference type="Proteomes" id="UP000237271"/>
    </source>
</evidence>
<organism evidence="1 2">
    <name type="scientific">Phytophthora palmivora</name>
    <dbReference type="NCBI Taxonomy" id="4796"/>
    <lineage>
        <taxon>Eukaryota</taxon>
        <taxon>Sar</taxon>
        <taxon>Stramenopiles</taxon>
        <taxon>Oomycota</taxon>
        <taxon>Peronosporomycetes</taxon>
        <taxon>Peronosporales</taxon>
        <taxon>Peronosporaceae</taxon>
        <taxon>Phytophthora</taxon>
    </lineage>
</organism>
<name>A0A2P4XJC0_9STRA</name>
<dbReference type="InterPro" id="IPR043502">
    <property type="entry name" value="DNA/RNA_pol_sf"/>
</dbReference>
<evidence type="ECO:0000313" key="1">
    <source>
        <dbReference type="EMBL" id="POM65663.1"/>
    </source>
</evidence>
<dbReference type="PANTHER" id="PTHR33050:SF7">
    <property type="entry name" value="RIBONUCLEASE H"/>
    <property type="match status" value="1"/>
</dbReference>
<dbReference type="AlphaFoldDB" id="A0A2P4XJC0"/>
<sequence length="718" mass="81693">MKTLEALSKHWQAEIANNLAQAAETHNIVPPAPVTAPSDDAVDTTLVTFLSQLAIATNLQLPDFIRLVRGQTADDPRPNKDLYEIPTPPSAELQETCYRWNEVVRHGVIPEWLPHRPIRQSVRPPNHTTLSTYLPQVWRHIRKGQKDGRYLVLHASLADKWGEVFISPLGVVAKSGGDGHDVRLINDYSFPDKAAVNDYTDRSHFPEITYNPPGHIANRIFTLRRDHPNVRILMMLGDVAGAFRHVPINANHAHMFAFIVGEFLVIDMSCGFGWCGSPAWYYLPGALIKELYETFETAEASNRRRRGSFWCDDHTCIEIDTGNQCFVGNIALRRAMATVLGPTAINERKFTAWSERGRALGLDWNTITGTVTIPTEKIAKAKARITEILRSGKVTKTSVLSLLGSLRHIVTCCPPARAFYQRLQDVAILPGRYGHRKLPASAIDDLNWFRLILQHENRFNSIPVEQFARCARPTVHVHMDASNQGLCVIEPTLRQYIRVRYTPEERETFTADFTSTSINVRELQSAVLAALLWGPVWTANATQVPVHVCFWIDNASAVSWAQRRASRQPMAQLYNRLLSLAEFNYSIVCTAEHIPGAENIMADAGSRAWSREDQLFDTWTNLSFGWKQVPVVTPYDNLSRLWEHAVADTTSTKYTQYWQQWAQFSRFMKWHPWIKGDTEETTSKLGMFAIFCWRYGWKGQGNQYETLRLKLYPPDKQL</sequence>
<dbReference type="SUPFAM" id="SSF56672">
    <property type="entry name" value="DNA/RNA polymerases"/>
    <property type="match status" value="1"/>
</dbReference>
<comment type="caution">
    <text evidence="1">The sequence shown here is derived from an EMBL/GenBank/DDBJ whole genome shotgun (WGS) entry which is preliminary data.</text>
</comment>
<protein>
    <submittedName>
        <fullName evidence="1">Uncharacterized protein</fullName>
    </submittedName>
</protein>
<reference evidence="1 2" key="1">
    <citation type="journal article" date="2017" name="Genome Biol. Evol.">
        <title>Phytophthora megakarya and P. palmivora, closely related causal agents of cacao black pod rot, underwent increases in genome sizes and gene numbers by different mechanisms.</title>
        <authorList>
            <person name="Ali S.S."/>
            <person name="Shao J."/>
            <person name="Lary D.J."/>
            <person name="Kronmiller B."/>
            <person name="Shen D."/>
            <person name="Strem M.D."/>
            <person name="Amoako-Attah I."/>
            <person name="Akrofi A.Y."/>
            <person name="Begoude B.A."/>
            <person name="Ten Hoopen G.M."/>
            <person name="Coulibaly K."/>
            <person name="Kebe B.I."/>
            <person name="Melnick R.L."/>
            <person name="Guiltinan M.J."/>
            <person name="Tyler B.M."/>
            <person name="Meinhardt L.W."/>
            <person name="Bailey B.A."/>
        </authorList>
    </citation>
    <scope>NUCLEOTIDE SEQUENCE [LARGE SCALE GENOMIC DNA]</scope>
    <source>
        <strain evidence="2">sbr112.9</strain>
    </source>
</reference>